<reference evidence="2" key="2">
    <citation type="submission" date="2020-09" db="EMBL/GenBank/DDBJ databases">
        <authorList>
            <person name="Sun Q."/>
            <person name="Ohkuma M."/>
        </authorList>
    </citation>
    <scope>NUCLEOTIDE SEQUENCE</scope>
    <source>
        <strain evidence="2">JCM 3090</strain>
    </source>
</reference>
<dbReference type="Proteomes" id="UP000649739">
    <property type="component" value="Unassembled WGS sequence"/>
</dbReference>
<accession>A0A8J3B7J0</accession>
<evidence type="ECO:0000313" key="2">
    <source>
        <dbReference type="EMBL" id="GGJ93787.1"/>
    </source>
</evidence>
<name>A0A8J3B7J0_9ACTN</name>
<dbReference type="AlphaFoldDB" id="A0A8J3B7J0"/>
<sequence>MSGPTTRDVVTELPHRLAAGDPQRGAELYAPAVDWRLSRPADAHGDPRTPWIRDRAARRARRPTGRPPRPRGGDDGPPRPRRLTPGAGCGRIGPAWRYGVSGRVAGTRLSGAFVRSGTVARLAGIRESEVDDARARRTP</sequence>
<protein>
    <submittedName>
        <fullName evidence="2">Uncharacterized protein</fullName>
    </submittedName>
</protein>
<comment type="caution">
    <text evidence="2">The sequence shown here is derived from an EMBL/GenBank/DDBJ whole genome shotgun (WGS) entry which is preliminary data.</text>
</comment>
<dbReference type="EMBL" id="BMQB01000004">
    <property type="protein sequence ID" value="GGJ93787.1"/>
    <property type="molecule type" value="Genomic_DNA"/>
</dbReference>
<keyword evidence="3" id="KW-1185">Reference proteome</keyword>
<evidence type="ECO:0000256" key="1">
    <source>
        <dbReference type="SAM" id="MobiDB-lite"/>
    </source>
</evidence>
<evidence type="ECO:0000313" key="3">
    <source>
        <dbReference type="Proteomes" id="UP000649739"/>
    </source>
</evidence>
<organism evidence="2 3">
    <name type="scientific">Pilimelia anulata</name>
    <dbReference type="NCBI Taxonomy" id="53371"/>
    <lineage>
        <taxon>Bacteria</taxon>
        <taxon>Bacillati</taxon>
        <taxon>Actinomycetota</taxon>
        <taxon>Actinomycetes</taxon>
        <taxon>Micromonosporales</taxon>
        <taxon>Micromonosporaceae</taxon>
        <taxon>Pilimelia</taxon>
    </lineage>
</organism>
<feature type="compositionally biased region" description="Basic and acidic residues" evidence="1">
    <location>
        <begin position="38"/>
        <end position="57"/>
    </location>
</feature>
<gene>
    <name evidence="2" type="ORF">GCM10010123_24530</name>
</gene>
<feature type="region of interest" description="Disordered" evidence="1">
    <location>
        <begin position="1"/>
        <end position="25"/>
    </location>
</feature>
<feature type="region of interest" description="Disordered" evidence="1">
    <location>
        <begin position="38"/>
        <end position="94"/>
    </location>
</feature>
<reference evidence="2" key="1">
    <citation type="journal article" date="2014" name="Int. J. Syst. Evol. Microbiol.">
        <title>Complete genome sequence of Corynebacterium casei LMG S-19264T (=DSM 44701T), isolated from a smear-ripened cheese.</title>
        <authorList>
            <consortium name="US DOE Joint Genome Institute (JGI-PGF)"/>
            <person name="Walter F."/>
            <person name="Albersmeier A."/>
            <person name="Kalinowski J."/>
            <person name="Ruckert C."/>
        </authorList>
    </citation>
    <scope>NUCLEOTIDE SEQUENCE</scope>
    <source>
        <strain evidence="2">JCM 3090</strain>
    </source>
</reference>
<proteinExistence type="predicted"/>